<evidence type="ECO:0000313" key="1">
    <source>
        <dbReference type="EMBL" id="KAI0089524.1"/>
    </source>
</evidence>
<accession>A0ACB8U5M6</accession>
<sequence>MSCHVLHMTAQKGVLALYTPSRSTHSHPPPLPPLANPPTMASSQCFIKKFFSRFPEFQYNRSEDTMAQFKRLALEKDWPRKEYKKEKKALKTALVLQFNHIYGESEKEMKGWRALCRAMGADPIPKTPIECMRLFQRTNVNLVDLVDTWRTGNNVPTYPTVNELSSYTRNTEKYFPRKHAKAGGLLKFLLRKILKS</sequence>
<keyword evidence="2" id="KW-1185">Reference proteome</keyword>
<comment type="caution">
    <text evidence="1">The sequence shown here is derived from an EMBL/GenBank/DDBJ whole genome shotgun (WGS) entry which is preliminary data.</text>
</comment>
<evidence type="ECO:0000313" key="2">
    <source>
        <dbReference type="Proteomes" id="UP001055072"/>
    </source>
</evidence>
<dbReference type="Proteomes" id="UP001055072">
    <property type="component" value="Unassembled WGS sequence"/>
</dbReference>
<name>A0ACB8U5M6_9APHY</name>
<gene>
    <name evidence="1" type="ORF">BDY19DRAFT_108672</name>
</gene>
<reference evidence="1" key="1">
    <citation type="journal article" date="2021" name="Environ. Microbiol.">
        <title>Gene family expansions and transcriptome signatures uncover fungal adaptations to wood decay.</title>
        <authorList>
            <person name="Hage H."/>
            <person name="Miyauchi S."/>
            <person name="Viragh M."/>
            <person name="Drula E."/>
            <person name="Min B."/>
            <person name="Chaduli D."/>
            <person name="Navarro D."/>
            <person name="Favel A."/>
            <person name="Norest M."/>
            <person name="Lesage-Meessen L."/>
            <person name="Balint B."/>
            <person name="Merenyi Z."/>
            <person name="de Eugenio L."/>
            <person name="Morin E."/>
            <person name="Martinez A.T."/>
            <person name="Baldrian P."/>
            <person name="Stursova M."/>
            <person name="Martinez M.J."/>
            <person name="Novotny C."/>
            <person name="Magnuson J.K."/>
            <person name="Spatafora J.W."/>
            <person name="Maurice S."/>
            <person name="Pangilinan J."/>
            <person name="Andreopoulos W."/>
            <person name="LaButti K."/>
            <person name="Hundley H."/>
            <person name="Na H."/>
            <person name="Kuo A."/>
            <person name="Barry K."/>
            <person name="Lipzen A."/>
            <person name="Henrissat B."/>
            <person name="Riley R."/>
            <person name="Ahrendt S."/>
            <person name="Nagy L.G."/>
            <person name="Grigoriev I.V."/>
            <person name="Martin F."/>
            <person name="Rosso M.N."/>
        </authorList>
    </citation>
    <scope>NUCLEOTIDE SEQUENCE</scope>
    <source>
        <strain evidence="1">CBS 384.51</strain>
    </source>
</reference>
<dbReference type="EMBL" id="MU274910">
    <property type="protein sequence ID" value="KAI0089524.1"/>
    <property type="molecule type" value="Genomic_DNA"/>
</dbReference>
<protein>
    <submittedName>
        <fullName evidence="1">Uncharacterized protein</fullName>
    </submittedName>
</protein>
<organism evidence="1 2">
    <name type="scientific">Irpex rosettiformis</name>
    <dbReference type="NCBI Taxonomy" id="378272"/>
    <lineage>
        <taxon>Eukaryota</taxon>
        <taxon>Fungi</taxon>
        <taxon>Dikarya</taxon>
        <taxon>Basidiomycota</taxon>
        <taxon>Agaricomycotina</taxon>
        <taxon>Agaricomycetes</taxon>
        <taxon>Polyporales</taxon>
        <taxon>Irpicaceae</taxon>
        <taxon>Irpex</taxon>
    </lineage>
</organism>
<proteinExistence type="predicted"/>